<dbReference type="Proteomes" id="UP001054945">
    <property type="component" value="Unassembled WGS sequence"/>
</dbReference>
<dbReference type="AlphaFoldDB" id="A0AAV4QGB5"/>
<reference evidence="1 2" key="1">
    <citation type="submission" date="2021-06" db="EMBL/GenBank/DDBJ databases">
        <title>Caerostris extrusa draft genome.</title>
        <authorList>
            <person name="Kono N."/>
            <person name="Arakawa K."/>
        </authorList>
    </citation>
    <scope>NUCLEOTIDE SEQUENCE [LARGE SCALE GENOMIC DNA]</scope>
</reference>
<accession>A0AAV4QGB5</accession>
<evidence type="ECO:0000313" key="2">
    <source>
        <dbReference type="Proteomes" id="UP001054945"/>
    </source>
</evidence>
<evidence type="ECO:0000313" key="1">
    <source>
        <dbReference type="EMBL" id="GIY06393.1"/>
    </source>
</evidence>
<organism evidence="1 2">
    <name type="scientific">Caerostris extrusa</name>
    <name type="common">Bark spider</name>
    <name type="synonym">Caerostris bankana</name>
    <dbReference type="NCBI Taxonomy" id="172846"/>
    <lineage>
        <taxon>Eukaryota</taxon>
        <taxon>Metazoa</taxon>
        <taxon>Ecdysozoa</taxon>
        <taxon>Arthropoda</taxon>
        <taxon>Chelicerata</taxon>
        <taxon>Arachnida</taxon>
        <taxon>Araneae</taxon>
        <taxon>Araneomorphae</taxon>
        <taxon>Entelegynae</taxon>
        <taxon>Araneoidea</taxon>
        <taxon>Araneidae</taxon>
        <taxon>Caerostris</taxon>
    </lineage>
</organism>
<comment type="caution">
    <text evidence="1">The sequence shown here is derived from an EMBL/GenBank/DDBJ whole genome shotgun (WGS) entry which is preliminary data.</text>
</comment>
<gene>
    <name evidence="1" type="ORF">CEXT_73801</name>
</gene>
<dbReference type="EMBL" id="BPLR01005953">
    <property type="protein sequence ID" value="GIY06393.1"/>
    <property type="molecule type" value="Genomic_DNA"/>
</dbReference>
<name>A0AAV4QGB5_CAEEX</name>
<protein>
    <submittedName>
        <fullName evidence="1">Uncharacterized protein</fullName>
    </submittedName>
</protein>
<proteinExistence type="predicted"/>
<sequence>MSLRLDAILNTSQCSPFRIVLKFTIFSIRQTAHSKGQGWQLLSGPETDLYFFVDDRHNWAAVTTFMSFGYQPKAFPRTPYGTRHPLPQMKNSFVTCE</sequence>
<keyword evidence="2" id="KW-1185">Reference proteome</keyword>